<dbReference type="OrthoDB" id="3361294at2759"/>
<dbReference type="Pfam" id="PF11559">
    <property type="entry name" value="ADIP"/>
    <property type="match status" value="1"/>
</dbReference>
<keyword evidence="2" id="KW-0175">Coiled coil</keyword>
<feature type="region of interest" description="Disordered" evidence="3">
    <location>
        <begin position="1"/>
        <end position="25"/>
    </location>
</feature>
<feature type="compositionally biased region" description="Basic and acidic residues" evidence="3">
    <location>
        <begin position="1"/>
        <end position="11"/>
    </location>
</feature>
<dbReference type="STRING" id="1882483.A0A317Y1L3"/>
<dbReference type="AlphaFoldDB" id="A0A317Y1L3"/>
<dbReference type="InParanoid" id="A0A317Y1L3"/>
<sequence length="209" mass="23384">MSTTSREKQYDELPDLSGDFSDDDEIEATKPSFEQLNATLVSRGYLRTPLDVTGMNREAMDSLADALHAMIAQREEDLEFRTALTAQTRTLTSSLERTKRFLCEEQDRSADLERKTEAAKARIAAINTSLEHEQAAHRSTKDALARCRRDLQMIKTSALQYKAANDRSVARVRARIGEVTASAVRSVVPDFRIVASAFEEPASGSRRRS</sequence>
<proteinExistence type="inferred from homology"/>
<reference evidence="4 5" key="1">
    <citation type="journal article" date="2018" name="Mol. Biol. Evol.">
        <title>Broad Genomic Sampling Reveals a Smut Pathogenic Ancestry of the Fungal Clade Ustilaginomycotina.</title>
        <authorList>
            <person name="Kijpornyongpan T."/>
            <person name="Mondo S.J."/>
            <person name="Barry K."/>
            <person name="Sandor L."/>
            <person name="Lee J."/>
            <person name="Lipzen A."/>
            <person name="Pangilinan J."/>
            <person name="LaButti K."/>
            <person name="Hainaut M."/>
            <person name="Henrissat B."/>
            <person name="Grigoriev I.V."/>
            <person name="Spatafora J.W."/>
            <person name="Aime M.C."/>
        </authorList>
    </citation>
    <scope>NUCLEOTIDE SEQUENCE [LARGE SCALE GENOMIC DNA]</scope>
    <source>
        <strain evidence="4 5">MCA 3645</strain>
    </source>
</reference>
<keyword evidence="5" id="KW-1185">Reference proteome</keyword>
<protein>
    <submittedName>
        <fullName evidence="4">Uncharacterized protein</fullName>
    </submittedName>
</protein>
<accession>A0A317Y1L3</accession>
<organism evidence="4 5">
    <name type="scientific">Testicularia cyperi</name>
    <dbReference type="NCBI Taxonomy" id="1882483"/>
    <lineage>
        <taxon>Eukaryota</taxon>
        <taxon>Fungi</taxon>
        <taxon>Dikarya</taxon>
        <taxon>Basidiomycota</taxon>
        <taxon>Ustilaginomycotina</taxon>
        <taxon>Ustilaginomycetes</taxon>
        <taxon>Ustilaginales</taxon>
        <taxon>Anthracoideaceae</taxon>
        <taxon>Testicularia</taxon>
    </lineage>
</organism>
<dbReference type="EMBL" id="KZ819188">
    <property type="protein sequence ID" value="PWZ03451.1"/>
    <property type="molecule type" value="Genomic_DNA"/>
</dbReference>
<evidence type="ECO:0000256" key="2">
    <source>
        <dbReference type="ARBA" id="ARBA00023054"/>
    </source>
</evidence>
<dbReference type="Proteomes" id="UP000246740">
    <property type="component" value="Unassembled WGS sequence"/>
</dbReference>
<evidence type="ECO:0000256" key="3">
    <source>
        <dbReference type="SAM" id="MobiDB-lite"/>
    </source>
</evidence>
<evidence type="ECO:0000256" key="1">
    <source>
        <dbReference type="ARBA" id="ARBA00009291"/>
    </source>
</evidence>
<evidence type="ECO:0000313" key="5">
    <source>
        <dbReference type="Proteomes" id="UP000246740"/>
    </source>
</evidence>
<dbReference type="InterPro" id="IPR021622">
    <property type="entry name" value="Afadin/alpha-actinin-bd"/>
</dbReference>
<evidence type="ECO:0000313" key="4">
    <source>
        <dbReference type="EMBL" id="PWZ03451.1"/>
    </source>
</evidence>
<gene>
    <name evidence="4" type="ORF">BCV70DRAFT_197662</name>
</gene>
<comment type="similarity">
    <text evidence="1">Belongs to the ADIP family.</text>
</comment>
<name>A0A317Y1L3_9BASI</name>